<gene>
    <name evidence="7" type="ORF">P280DRAFT_400433</name>
</gene>
<keyword evidence="8" id="KW-1185">Reference proteome</keyword>
<name>A0A6A6RYY4_9PLEO</name>
<keyword evidence="3" id="KW-1133">Transmembrane helix</keyword>
<dbReference type="GO" id="GO:0009100">
    <property type="term" value="P:glycoprotein metabolic process"/>
    <property type="evidence" value="ECO:0007669"/>
    <property type="project" value="UniProtKB-ARBA"/>
</dbReference>
<feature type="compositionally biased region" description="Basic and acidic residues" evidence="5">
    <location>
        <begin position="270"/>
        <end position="284"/>
    </location>
</feature>
<dbReference type="PANTHER" id="PTHR15407">
    <property type="entry name" value="FUKUTIN-RELATED"/>
    <property type="match status" value="1"/>
</dbReference>
<reference evidence="7" key="1">
    <citation type="journal article" date="2020" name="Stud. Mycol.">
        <title>101 Dothideomycetes genomes: a test case for predicting lifestyles and emergence of pathogens.</title>
        <authorList>
            <person name="Haridas S."/>
            <person name="Albert R."/>
            <person name="Binder M."/>
            <person name="Bloem J."/>
            <person name="Labutti K."/>
            <person name="Salamov A."/>
            <person name="Andreopoulos B."/>
            <person name="Baker S."/>
            <person name="Barry K."/>
            <person name="Bills G."/>
            <person name="Bluhm B."/>
            <person name="Cannon C."/>
            <person name="Castanera R."/>
            <person name="Culley D."/>
            <person name="Daum C."/>
            <person name="Ezra D."/>
            <person name="Gonzalez J."/>
            <person name="Henrissat B."/>
            <person name="Kuo A."/>
            <person name="Liang C."/>
            <person name="Lipzen A."/>
            <person name="Lutzoni F."/>
            <person name="Magnuson J."/>
            <person name="Mondo S."/>
            <person name="Nolan M."/>
            <person name="Ohm R."/>
            <person name="Pangilinan J."/>
            <person name="Park H.-J."/>
            <person name="Ramirez L."/>
            <person name="Alfaro M."/>
            <person name="Sun H."/>
            <person name="Tritt A."/>
            <person name="Yoshinaga Y."/>
            <person name="Zwiers L.-H."/>
            <person name="Turgeon B."/>
            <person name="Goodwin S."/>
            <person name="Spatafora J."/>
            <person name="Crous P."/>
            <person name="Grigoriev I."/>
        </authorList>
    </citation>
    <scope>NUCLEOTIDE SEQUENCE</scope>
    <source>
        <strain evidence="7">CBS 473.64</strain>
    </source>
</reference>
<sequence>MAIEGGLENVGETKLAKRLTEAEKQRLKYFHEPGEGDVMGHYDARYFRDVVSDEERTETQLHMIRAYLSWFRENNLDTWIAHGTLLGWWWNGQRLPWDWDLDTQVSGATLAYMGEKYNQTRHTYTSADGQSGEYLLDVNPMIIERERGNGMNVIDARWISVRNGLFIDITGLSETHPDTNPGEWVCKNYHRYQTSDLYPMRETMFEGVIAKVPYSYDKILVEEYAEKALVVTQFQGHQWNAQEKLWQKTAWQIEQDRKQDERRKQDAVVRKLEEEEELKKKEEERAEEELTNLMRAA</sequence>
<evidence type="ECO:0000256" key="4">
    <source>
        <dbReference type="ARBA" id="ARBA00023136"/>
    </source>
</evidence>
<accession>A0A6A6RYY4</accession>
<evidence type="ECO:0000313" key="8">
    <source>
        <dbReference type="Proteomes" id="UP000799753"/>
    </source>
</evidence>
<evidence type="ECO:0000256" key="2">
    <source>
        <dbReference type="ARBA" id="ARBA00022692"/>
    </source>
</evidence>
<feature type="domain" description="LicD/FKTN/FKRP nucleotidyltransferase" evidence="6">
    <location>
        <begin position="72"/>
        <end position="176"/>
    </location>
</feature>
<evidence type="ECO:0000256" key="3">
    <source>
        <dbReference type="ARBA" id="ARBA00022989"/>
    </source>
</evidence>
<evidence type="ECO:0000256" key="5">
    <source>
        <dbReference type="SAM" id="MobiDB-lite"/>
    </source>
</evidence>
<feature type="domain" description="LicD/FKTN/FKRP nucleotidyltransferase" evidence="6">
    <location>
        <begin position="187"/>
        <end position="224"/>
    </location>
</feature>
<organism evidence="7 8">
    <name type="scientific">Massarina eburnea CBS 473.64</name>
    <dbReference type="NCBI Taxonomy" id="1395130"/>
    <lineage>
        <taxon>Eukaryota</taxon>
        <taxon>Fungi</taxon>
        <taxon>Dikarya</taxon>
        <taxon>Ascomycota</taxon>
        <taxon>Pezizomycotina</taxon>
        <taxon>Dothideomycetes</taxon>
        <taxon>Pleosporomycetidae</taxon>
        <taxon>Pleosporales</taxon>
        <taxon>Massarineae</taxon>
        <taxon>Massarinaceae</taxon>
        <taxon>Massarina</taxon>
    </lineage>
</organism>
<dbReference type="OrthoDB" id="444255at2759"/>
<keyword evidence="4" id="KW-0472">Membrane</keyword>
<dbReference type="EMBL" id="MU006784">
    <property type="protein sequence ID" value="KAF2640756.1"/>
    <property type="molecule type" value="Genomic_DNA"/>
</dbReference>
<dbReference type="AlphaFoldDB" id="A0A6A6RYY4"/>
<dbReference type="Proteomes" id="UP000799753">
    <property type="component" value="Unassembled WGS sequence"/>
</dbReference>
<keyword evidence="2" id="KW-0812">Transmembrane</keyword>
<evidence type="ECO:0000313" key="7">
    <source>
        <dbReference type="EMBL" id="KAF2640756.1"/>
    </source>
</evidence>
<protein>
    <recommendedName>
        <fullName evidence="6">LicD/FKTN/FKRP nucleotidyltransferase domain-containing protein</fullName>
    </recommendedName>
</protein>
<dbReference type="GO" id="GO:0016020">
    <property type="term" value="C:membrane"/>
    <property type="evidence" value="ECO:0007669"/>
    <property type="project" value="UniProtKB-SubCell"/>
</dbReference>
<dbReference type="Pfam" id="PF04991">
    <property type="entry name" value="LicD"/>
    <property type="match status" value="2"/>
</dbReference>
<proteinExistence type="predicted"/>
<feature type="region of interest" description="Disordered" evidence="5">
    <location>
        <begin position="270"/>
        <end position="297"/>
    </location>
</feature>
<evidence type="ECO:0000259" key="6">
    <source>
        <dbReference type="Pfam" id="PF04991"/>
    </source>
</evidence>
<evidence type="ECO:0000256" key="1">
    <source>
        <dbReference type="ARBA" id="ARBA00004167"/>
    </source>
</evidence>
<comment type="subcellular location">
    <subcellularLocation>
        <location evidence="1">Membrane</location>
        <topology evidence="1">Single-pass membrane protein</topology>
    </subcellularLocation>
</comment>
<dbReference type="PANTHER" id="PTHR15407:SF28">
    <property type="entry name" value="RIBITOL-5-PHOSPHATE TRANSFERASE FKTN"/>
    <property type="match status" value="1"/>
</dbReference>
<dbReference type="InterPro" id="IPR009644">
    <property type="entry name" value="FKTN/MNN4/W02B3.4-1"/>
</dbReference>
<dbReference type="InterPro" id="IPR007074">
    <property type="entry name" value="LicD/FKTN/FKRP_NTP_transf"/>
</dbReference>